<evidence type="ECO:0000313" key="2">
    <source>
        <dbReference type="Proteomes" id="UP000321746"/>
    </source>
</evidence>
<dbReference type="RefSeq" id="WP_146888322.1">
    <property type="nucleotide sequence ID" value="NZ_BJYG01000021.1"/>
</dbReference>
<gene>
    <name evidence="1" type="ORF">AOE01nite_18020</name>
</gene>
<dbReference type="EMBL" id="BJYG01000021">
    <property type="protein sequence ID" value="GEN63578.1"/>
    <property type="molecule type" value="Genomic_DNA"/>
</dbReference>
<sequence>MSIYQDVITDALRHEYGGKRNAAKELARRLLKSPHTVRNWLRGTSTPRGEELLRLMVECKPLREKINQFIEENQQCSGE</sequence>
<proteinExistence type="predicted"/>
<comment type="caution">
    <text evidence="1">The sequence shown here is derived from an EMBL/GenBank/DDBJ whole genome shotgun (WGS) entry which is preliminary data.</text>
</comment>
<name>A0A511XKX8_9PROT</name>
<organism evidence="1 2">
    <name type="scientific">Acetobacter oeni</name>
    <dbReference type="NCBI Taxonomy" id="304077"/>
    <lineage>
        <taxon>Bacteria</taxon>
        <taxon>Pseudomonadati</taxon>
        <taxon>Pseudomonadota</taxon>
        <taxon>Alphaproteobacteria</taxon>
        <taxon>Acetobacterales</taxon>
        <taxon>Acetobacteraceae</taxon>
        <taxon>Acetobacter</taxon>
    </lineage>
</organism>
<dbReference type="Proteomes" id="UP000321746">
    <property type="component" value="Unassembled WGS sequence"/>
</dbReference>
<keyword evidence="2" id="KW-1185">Reference proteome</keyword>
<accession>A0A511XKX8</accession>
<dbReference type="AlphaFoldDB" id="A0A511XKX8"/>
<protein>
    <recommendedName>
        <fullName evidence="3">HTH cro/C1-type domain-containing protein</fullName>
    </recommendedName>
</protein>
<dbReference type="OrthoDB" id="8611097at2"/>
<reference evidence="1 2" key="1">
    <citation type="submission" date="2019-07" db="EMBL/GenBank/DDBJ databases">
        <title>Whole genome shotgun sequence of Acetobacter oeni NBRC 105207.</title>
        <authorList>
            <person name="Hosoyama A."/>
            <person name="Uohara A."/>
            <person name="Ohji S."/>
            <person name="Ichikawa N."/>
        </authorList>
    </citation>
    <scope>NUCLEOTIDE SEQUENCE [LARGE SCALE GENOMIC DNA]</scope>
    <source>
        <strain evidence="1 2">NBRC 105207</strain>
    </source>
</reference>
<evidence type="ECO:0008006" key="3">
    <source>
        <dbReference type="Google" id="ProtNLM"/>
    </source>
</evidence>
<evidence type="ECO:0000313" key="1">
    <source>
        <dbReference type="EMBL" id="GEN63578.1"/>
    </source>
</evidence>